<dbReference type="RefSeq" id="XP_028967718.1">
    <property type="nucleotide sequence ID" value="XM_029111885.1"/>
</dbReference>
<feature type="compositionally biased region" description="Pro residues" evidence="1">
    <location>
        <begin position="307"/>
        <end position="316"/>
    </location>
</feature>
<feature type="domain" description="WH2" evidence="2">
    <location>
        <begin position="29"/>
        <end position="46"/>
    </location>
</feature>
<organism evidence="3 4">
    <name type="scientific">Galendromus occidentalis</name>
    <name type="common">western predatory mite</name>
    <dbReference type="NCBI Taxonomy" id="34638"/>
    <lineage>
        <taxon>Eukaryota</taxon>
        <taxon>Metazoa</taxon>
        <taxon>Ecdysozoa</taxon>
        <taxon>Arthropoda</taxon>
        <taxon>Chelicerata</taxon>
        <taxon>Arachnida</taxon>
        <taxon>Acari</taxon>
        <taxon>Parasitiformes</taxon>
        <taxon>Mesostigmata</taxon>
        <taxon>Gamasina</taxon>
        <taxon>Phytoseioidea</taxon>
        <taxon>Phytoseiidae</taxon>
        <taxon>Typhlodrominae</taxon>
        <taxon>Galendromus</taxon>
    </lineage>
</organism>
<feature type="compositionally biased region" description="Pro residues" evidence="1">
    <location>
        <begin position="129"/>
        <end position="140"/>
    </location>
</feature>
<feature type="region of interest" description="Disordered" evidence="1">
    <location>
        <begin position="1"/>
        <end position="23"/>
    </location>
</feature>
<reference evidence="4" key="1">
    <citation type="submission" date="2025-08" db="UniProtKB">
        <authorList>
            <consortium name="RefSeq"/>
        </authorList>
    </citation>
    <scope>IDENTIFICATION</scope>
</reference>
<gene>
    <name evidence="4" type="primary">LOC108864455</name>
</gene>
<feature type="compositionally biased region" description="Low complexity" evidence="1">
    <location>
        <begin position="119"/>
        <end position="128"/>
    </location>
</feature>
<feature type="compositionally biased region" description="Low complexity" evidence="1">
    <location>
        <begin position="173"/>
        <end position="191"/>
    </location>
</feature>
<dbReference type="InterPro" id="IPR003124">
    <property type="entry name" value="WH2_dom"/>
</dbReference>
<protein>
    <submittedName>
        <fullName evidence="4">WAS/WASL-interacting protein family member 1</fullName>
    </submittedName>
</protein>
<dbReference type="Pfam" id="PF02205">
    <property type="entry name" value="WH2"/>
    <property type="match status" value="1"/>
</dbReference>
<feature type="compositionally biased region" description="Polar residues" evidence="1">
    <location>
        <begin position="57"/>
        <end position="74"/>
    </location>
</feature>
<evidence type="ECO:0000259" key="2">
    <source>
        <dbReference type="PROSITE" id="PS51082"/>
    </source>
</evidence>
<feature type="region of interest" description="Disordered" evidence="1">
    <location>
        <begin position="390"/>
        <end position="429"/>
    </location>
</feature>
<dbReference type="AlphaFoldDB" id="A0AAJ7SFC3"/>
<dbReference type="SMART" id="SM00246">
    <property type="entry name" value="WH2"/>
    <property type="match status" value="1"/>
</dbReference>
<evidence type="ECO:0000256" key="1">
    <source>
        <dbReference type="SAM" id="MobiDB-lite"/>
    </source>
</evidence>
<proteinExistence type="predicted"/>
<dbReference type="KEGG" id="goe:108864455"/>
<feature type="compositionally biased region" description="Basic residues" evidence="1">
    <location>
        <begin position="408"/>
        <end position="418"/>
    </location>
</feature>
<feature type="region of interest" description="Disordered" evidence="1">
    <location>
        <begin position="44"/>
        <end position="375"/>
    </location>
</feature>
<evidence type="ECO:0000313" key="4">
    <source>
        <dbReference type="RefSeq" id="XP_028967718.1"/>
    </source>
</evidence>
<keyword evidence="3" id="KW-1185">Reference proteome</keyword>
<evidence type="ECO:0000313" key="3">
    <source>
        <dbReference type="Proteomes" id="UP000694867"/>
    </source>
</evidence>
<feature type="compositionally biased region" description="Low complexity" evidence="1">
    <location>
        <begin position="317"/>
        <end position="326"/>
    </location>
</feature>
<feature type="compositionally biased region" description="Polar residues" evidence="1">
    <location>
        <begin position="390"/>
        <end position="401"/>
    </location>
</feature>
<feature type="compositionally biased region" description="Pro residues" evidence="1">
    <location>
        <begin position="345"/>
        <end position="358"/>
    </location>
</feature>
<sequence length="429" mass="44383">MPPPPPPPPPGGPPQPPAMPNFKAAAAPDRGALLSQIRGGARLKKAVTNDRSAPLVSKSNKTNNVAASSGSNSDGPYRTGGSALGGASSGGPPMGLGGLFSGGMPKLKPTGQRSALGVSSRGGAESSSPSPPKESPPKEAPSPSRQMESVGQSLAQAIANRAAKINATSEKVAPTSAPKSSVTSSSFVKSPSPERPGPLHHDTHTNSTGASATSSSAAHFPKDVSPPQQSRRGPPLPSKPPASNVNRSTSQSQTKRPTHKPPPPPKFGTLGHQKRTAVSQTQPLARRQSFGALDSNASALSVTKPQAAPPPPPPPRNMSVPNNMNNIHRNAPPIPPSLHSKKAPPQAPMTKPPPPPPNKTTMRSTPYPVSLVGGGSAMRAGRFESRFTFHNINDLSVTYEPTQDKKYPSRKKKSHQRKAPAPPLVSTES</sequence>
<dbReference type="GO" id="GO:0003779">
    <property type="term" value="F:actin binding"/>
    <property type="evidence" value="ECO:0007669"/>
    <property type="project" value="InterPro"/>
</dbReference>
<dbReference type="PROSITE" id="PS51082">
    <property type="entry name" value="WH2"/>
    <property type="match status" value="1"/>
</dbReference>
<dbReference type="GeneID" id="108864455"/>
<feature type="compositionally biased region" description="Polar residues" evidence="1">
    <location>
        <begin position="241"/>
        <end position="255"/>
    </location>
</feature>
<feature type="compositionally biased region" description="Pro residues" evidence="1">
    <location>
        <begin position="1"/>
        <end position="19"/>
    </location>
</feature>
<feature type="compositionally biased region" description="Low complexity" evidence="1">
    <location>
        <begin position="205"/>
        <end position="218"/>
    </location>
</feature>
<feature type="compositionally biased region" description="Polar residues" evidence="1">
    <location>
        <begin position="146"/>
        <end position="155"/>
    </location>
</feature>
<name>A0AAJ7SFC3_9ACAR</name>
<feature type="compositionally biased region" description="Polar residues" evidence="1">
    <location>
        <begin position="295"/>
        <end position="304"/>
    </location>
</feature>
<feature type="compositionally biased region" description="Gly residues" evidence="1">
    <location>
        <begin position="82"/>
        <end position="101"/>
    </location>
</feature>
<dbReference type="Proteomes" id="UP000694867">
    <property type="component" value="Unplaced"/>
</dbReference>
<accession>A0AAJ7SFC3</accession>